<organism evidence="1 2">
    <name type="scientific">Paenibacillus profundus</name>
    <dbReference type="NCBI Taxonomy" id="1173085"/>
    <lineage>
        <taxon>Bacteria</taxon>
        <taxon>Bacillati</taxon>
        <taxon>Bacillota</taxon>
        <taxon>Bacilli</taxon>
        <taxon>Bacillales</taxon>
        <taxon>Paenibacillaceae</taxon>
        <taxon>Paenibacillus</taxon>
    </lineage>
</organism>
<name>A0ABS8YAT3_9BACL</name>
<reference evidence="1 2" key="1">
    <citation type="submission" date="2021-11" db="EMBL/GenBank/DDBJ databases">
        <title>Draft genome sequence of Paenibacillus profundus YoMME, a new Gram-positive bacteria with exoelectrogenic properties.</title>
        <authorList>
            <person name="Hubenova Y."/>
            <person name="Hubenova E."/>
            <person name="Manasiev Y."/>
            <person name="Peykov S."/>
            <person name="Mitov M."/>
        </authorList>
    </citation>
    <scope>NUCLEOTIDE SEQUENCE [LARGE SCALE GENOMIC DNA]</scope>
    <source>
        <strain evidence="1 2">YoMME</strain>
    </source>
</reference>
<sequence length="293" mass="34409">MLDKEIRYKINNFIIHEIEVETTVVIHTKGIVKIKEERLGGLIKKWDLSNQKSITEAEIKSVFKEDFEAALSFMIDNYIIEKEIKVNYSINKLVFLSNNQCMSQFFDFCVNEEITLPKKNQLIIDRINDSSIIENDCLYVVFLNPYNKKLASQIRDCIKSRKNSLLLMTYVYNNSFYMDSLYFPTLYNPCHLCHIGHIESQLRVNTNGGITYQQIIDSIYLEESNFSIHTPLTKNNILNIATMLSNKLSKFIFLEKGLLIYPEELHECHMIELETNNVYSDYALHWELCDCYE</sequence>
<evidence type="ECO:0000313" key="1">
    <source>
        <dbReference type="EMBL" id="MCE5168299.1"/>
    </source>
</evidence>
<dbReference type="NCBIfam" id="TIGR04424">
    <property type="entry name" value="metallo_McbB"/>
    <property type="match status" value="1"/>
</dbReference>
<gene>
    <name evidence="1" type="ORF">LQV63_03080</name>
</gene>
<comment type="caution">
    <text evidence="1">The sequence shown here is derived from an EMBL/GenBank/DDBJ whole genome shotgun (WGS) entry which is preliminary data.</text>
</comment>
<keyword evidence="2" id="KW-1185">Reference proteome</keyword>
<dbReference type="Proteomes" id="UP001199916">
    <property type="component" value="Unassembled WGS sequence"/>
</dbReference>
<protein>
    <submittedName>
        <fullName evidence="1">McbB family protein</fullName>
    </submittedName>
</protein>
<proteinExistence type="predicted"/>
<dbReference type="EMBL" id="JAJNBZ010000002">
    <property type="protein sequence ID" value="MCE5168299.1"/>
    <property type="molecule type" value="Genomic_DNA"/>
</dbReference>
<dbReference type="InterPro" id="IPR030956">
    <property type="entry name" value="McbB"/>
</dbReference>
<evidence type="ECO:0000313" key="2">
    <source>
        <dbReference type="Proteomes" id="UP001199916"/>
    </source>
</evidence>
<accession>A0ABS8YAT3</accession>
<dbReference type="RefSeq" id="WP_233695600.1">
    <property type="nucleotide sequence ID" value="NZ_JAJNBZ010000002.1"/>
</dbReference>